<dbReference type="GeneID" id="54421557"/>
<feature type="region of interest" description="Disordered" evidence="1">
    <location>
        <begin position="66"/>
        <end position="171"/>
    </location>
</feature>
<reference evidence="5" key="3">
    <citation type="submission" date="2025-04" db="UniProtKB">
        <authorList>
            <consortium name="RefSeq"/>
        </authorList>
    </citation>
    <scope>IDENTIFICATION</scope>
    <source>
        <strain evidence="5">CBS 781.70</strain>
    </source>
</reference>
<reference evidence="5" key="2">
    <citation type="submission" date="2020-04" db="EMBL/GenBank/DDBJ databases">
        <authorList>
            <consortium name="NCBI Genome Project"/>
        </authorList>
    </citation>
    <scope>NUCLEOTIDE SEQUENCE</scope>
    <source>
        <strain evidence="5">CBS 781.70</strain>
    </source>
</reference>
<evidence type="ECO:0000313" key="4">
    <source>
        <dbReference type="Proteomes" id="UP000504638"/>
    </source>
</evidence>
<accession>A0A6G1GER3</accession>
<dbReference type="Proteomes" id="UP000504638">
    <property type="component" value="Unplaced"/>
</dbReference>
<evidence type="ECO:0000313" key="3">
    <source>
        <dbReference type="EMBL" id="KAF1816567.1"/>
    </source>
</evidence>
<gene>
    <name evidence="3 5" type="ORF">P152DRAFT_470574</name>
</gene>
<keyword evidence="2" id="KW-0732">Signal</keyword>
<organism evidence="3">
    <name type="scientific">Eremomyces bilateralis CBS 781.70</name>
    <dbReference type="NCBI Taxonomy" id="1392243"/>
    <lineage>
        <taxon>Eukaryota</taxon>
        <taxon>Fungi</taxon>
        <taxon>Dikarya</taxon>
        <taxon>Ascomycota</taxon>
        <taxon>Pezizomycotina</taxon>
        <taxon>Dothideomycetes</taxon>
        <taxon>Dothideomycetes incertae sedis</taxon>
        <taxon>Eremomycetales</taxon>
        <taxon>Eremomycetaceae</taxon>
        <taxon>Eremomyces</taxon>
    </lineage>
</organism>
<evidence type="ECO:0000256" key="2">
    <source>
        <dbReference type="SAM" id="SignalP"/>
    </source>
</evidence>
<protein>
    <recommendedName>
        <fullName evidence="6">GPI anchored serine-rich protein</fullName>
    </recommendedName>
</protein>
<name>A0A6G1GER3_9PEZI</name>
<feature type="compositionally biased region" description="Low complexity" evidence="1">
    <location>
        <begin position="95"/>
        <end position="151"/>
    </location>
</feature>
<evidence type="ECO:0000256" key="1">
    <source>
        <dbReference type="SAM" id="MobiDB-lite"/>
    </source>
</evidence>
<feature type="signal peptide" evidence="2">
    <location>
        <begin position="1"/>
        <end position="16"/>
    </location>
</feature>
<dbReference type="AlphaFoldDB" id="A0A6G1GER3"/>
<keyword evidence="4" id="KW-1185">Reference proteome</keyword>
<feature type="compositionally biased region" description="Polar residues" evidence="1">
    <location>
        <begin position="66"/>
        <end position="84"/>
    </location>
</feature>
<dbReference type="EMBL" id="ML975150">
    <property type="protein sequence ID" value="KAF1816567.1"/>
    <property type="molecule type" value="Genomic_DNA"/>
</dbReference>
<evidence type="ECO:0000313" key="5">
    <source>
        <dbReference type="RefSeq" id="XP_033538198.1"/>
    </source>
</evidence>
<sequence>MRFALVSALLIGAAVAGGVAPPAGSTVTSTAVATITSCPPDTPDCPAATQVTDRLADKPIISVIAISTTGSPANETTAPPQQSGSEAPPKPSQPSSPEKPSKPSSPEQAPPVTVTVTVTAPCETKPGVPGKPTKPTPSGTGTGYYPTGPSKPVYPTGSGAPPKPTSPPKFTGAANSVTGGAFVAGVGAFAAFFL</sequence>
<feature type="chain" id="PRO_5044632064" description="GPI anchored serine-rich protein" evidence="2">
    <location>
        <begin position="17"/>
        <end position="194"/>
    </location>
</feature>
<evidence type="ECO:0008006" key="6">
    <source>
        <dbReference type="Google" id="ProtNLM"/>
    </source>
</evidence>
<dbReference type="RefSeq" id="XP_033538198.1">
    <property type="nucleotide sequence ID" value="XM_033680987.1"/>
</dbReference>
<proteinExistence type="predicted"/>
<reference evidence="3 5" key="1">
    <citation type="submission" date="2020-01" db="EMBL/GenBank/DDBJ databases">
        <authorList>
            <consortium name="DOE Joint Genome Institute"/>
            <person name="Haridas S."/>
            <person name="Albert R."/>
            <person name="Binder M."/>
            <person name="Bloem J."/>
            <person name="Labutti K."/>
            <person name="Salamov A."/>
            <person name="Andreopoulos B."/>
            <person name="Baker S.E."/>
            <person name="Barry K."/>
            <person name="Bills G."/>
            <person name="Bluhm B.H."/>
            <person name="Cannon C."/>
            <person name="Castanera R."/>
            <person name="Culley D.E."/>
            <person name="Daum C."/>
            <person name="Ezra D."/>
            <person name="Gonzalez J.B."/>
            <person name="Henrissat B."/>
            <person name="Kuo A."/>
            <person name="Liang C."/>
            <person name="Lipzen A."/>
            <person name="Lutzoni F."/>
            <person name="Magnuson J."/>
            <person name="Mondo S."/>
            <person name="Nolan M."/>
            <person name="Ohm R."/>
            <person name="Pangilinan J."/>
            <person name="Park H.-J."/>
            <person name="Ramirez L."/>
            <person name="Alfaro M."/>
            <person name="Sun H."/>
            <person name="Tritt A."/>
            <person name="Yoshinaga Y."/>
            <person name="Zwiers L.-H."/>
            <person name="Turgeon B.G."/>
            <person name="Goodwin S.B."/>
            <person name="Spatafora J.W."/>
            <person name="Crous P.W."/>
            <person name="Grigoriev I.V."/>
        </authorList>
    </citation>
    <scope>NUCLEOTIDE SEQUENCE</scope>
    <source>
        <strain evidence="3 5">CBS 781.70</strain>
    </source>
</reference>